<accession>A0A329Y2J9</accession>
<organism evidence="2 3">
    <name type="scientific">Rhizobium tropici</name>
    <dbReference type="NCBI Taxonomy" id="398"/>
    <lineage>
        <taxon>Bacteria</taxon>
        <taxon>Pseudomonadati</taxon>
        <taxon>Pseudomonadota</taxon>
        <taxon>Alphaproteobacteria</taxon>
        <taxon>Hyphomicrobiales</taxon>
        <taxon>Rhizobiaceae</taxon>
        <taxon>Rhizobium/Agrobacterium group</taxon>
        <taxon>Rhizobium</taxon>
    </lineage>
</organism>
<feature type="transmembrane region" description="Helical" evidence="1">
    <location>
        <begin position="56"/>
        <end position="74"/>
    </location>
</feature>
<feature type="transmembrane region" description="Helical" evidence="1">
    <location>
        <begin position="31"/>
        <end position="50"/>
    </location>
</feature>
<comment type="caution">
    <text evidence="2">The sequence shown here is derived from an EMBL/GenBank/DDBJ whole genome shotgun (WGS) entry which is preliminary data.</text>
</comment>
<keyword evidence="1" id="KW-1133">Transmembrane helix</keyword>
<evidence type="ECO:0000313" key="3">
    <source>
        <dbReference type="Proteomes" id="UP000251205"/>
    </source>
</evidence>
<dbReference type="Proteomes" id="UP000251205">
    <property type="component" value="Unassembled WGS sequence"/>
</dbReference>
<keyword evidence="1" id="KW-0472">Membrane</keyword>
<feature type="transmembrane region" description="Helical" evidence="1">
    <location>
        <begin position="95"/>
        <end position="115"/>
    </location>
</feature>
<dbReference type="AlphaFoldDB" id="A0A329Y2J9"/>
<proteinExistence type="predicted"/>
<dbReference type="EMBL" id="QMKK01000056">
    <property type="protein sequence ID" value="RAX37926.1"/>
    <property type="molecule type" value="Genomic_DNA"/>
</dbReference>
<keyword evidence="1" id="KW-0812">Transmembrane</keyword>
<evidence type="ECO:0000256" key="1">
    <source>
        <dbReference type="SAM" id="Phobius"/>
    </source>
</evidence>
<sequence length="125" mass="13819">MTRKYARKVFSTHPAMKAEDNRPTKPAFAKVTIREIANLFVCTLVLVLIGATSTHYLIVATLWLPASIAAIAACGRSSVRRRRSIADHVLAYSSASLRLFLWTYVAILVVGRFSMAPPVIMRSVV</sequence>
<evidence type="ECO:0000313" key="2">
    <source>
        <dbReference type="EMBL" id="RAX37926.1"/>
    </source>
</evidence>
<name>A0A329Y2J9_RHITR</name>
<gene>
    <name evidence="2" type="ORF">DQ393_30070</name>
</gene>
<protein>
    <submittedName>
        <fullName evidence="2">Uncharacterized protein</fullName>
    </submittedName>
</protein>
<reference evidence="2 3" key="1">
    <citation type="submission" date="2018-06" db="EMBL/GenBank/DDBJ databases">
        <title>Whole Genome Sequence of an efficient microsymbiont, Rhizobium tropici.</title>
        <authorList>
            <person name="Srinivasan R."/>
            <person name="Singh H.V."/>
            <person name="Srivastava R."/>
            <person name="Kumari B."/>
            <person name="Radhakrishna A."/>
        </authorList>
    </citation>
    <scope>NUCLEOTIDE SEQUENCE [LARGE SCALE GENOMIC DNA]</scope>
    <source>
        <strain evidence="2 3">IGFRI Rhizo-19</strain>
    </source>
</reference>